<protein>
    <submittedName>
        <fullName evidence="1">Uncharacterized protein</fullName>
    </submittedName>
</protein>
<dbReference type="EMBL" id="UINC01014840">
    <property type="protein sequence ID" value="SVA62982.1"/>
    <property type="molecule type" value="Genomic_DNA"/>
</dbReference>
<organism evidence="1">
    <name type="scientific">marine metagenome</name>
    <dbReference type="NCBI Taxonomy" id="408172"/>
    <lineage>
        <taxon>unclassified sequences</taxon>
        <taxon>metagenomes</taxon>
        <taxon>ecological metagenomes</taxon>
    </lineage>
</organism>
<name>A0A381XEM2_9ZZZZ</name>
<sequence>MVNINKDKLERIQKVLPKSDFQNLDEFVNHAVELLLFAEENKDKFNQLVRS</sequence>
<accession>A0A381XEM2</accession>
<proteinExistence type="predicted"/>
<gene>
    <name evidence="1" type="ORF">METZ01_LOCUS115836</name>
</gene>
<evidence type="ECO:0000313" key="1">
    <source>
        <dbReference type="EMBL" id="SVA62982.1"/>
    </source>
</evidence>
<dbReference type="AlphaFoldDB" id="A0A381XEM2"/>
<reference evidence="1" key="1">
    <citation type="submission" date="2018-05" db="EMBL/GenBank/DDBJ databases">
        <authorList>
            <person name="Lanie J.A."/>
            <person name="Ng W.-L."/>
            <person name="Kazmierczak K.M."/>
            <person name="Andrzejewski T.M."/>
            <person name="Davidsen T.M."/>
            <person name="Wayne K.J."/>
            <person name="Tettelin H."/>
            <person name="Glass J.I."/>
            <person name="Rusch D."/>
            <person name="Podicherti R."/>
            <person name="Tsui H.-C.T."/>
            <person name="Winkler M.E."/>
        </authorList>
    </citation>
    <scope>NUCLEOTIDE SEQUENCE</scope>
</reference>